<dbReference type="Gene3D" id="3.40.630.30">
    <property type="match status" value="1"/>
</dbReference>
<dbReference type="CDD" id="cd04301">
    <property type="entry name" value="NAT_SF"/>
    <property type="match status" value="1"/>
</dbReference>
<evidence type="ECO:0000313" key="2">
    <source>
        <dbReference type="EMBL" id="MDR7151468.1"/>
    </source>
</evidence>
<dbReference type="InterPro" id="IPR016181">
    <property type="entry name" value="Acyl_CoA_acyltransferase"/>
</dbReference>
<feature type="domain" description="N-acetyltransferase" evidence="1">
    <location>
        <begin position="18"/>
        <end position="163"/>
    </location>
</feature>
<evidence type="ECO:0000259" key="1">
    <source>
        <dbReference type="PROSITE" id="PS51186"/>
    </source>
</evidence>
<dbReference type="Pfam" id="PF13673">
    <property type="entry name" value="Acetyltransf_10"/>
    <property type="match status" value="1"/>
</dbReference>
<name>A0ABU1WQ99_9BURK</name>
<comment type="caution">
    <text evidence="2">The sequence shown here is derived from an EMBL/GenBank/DDBJ whole genome shotgun (WGS) entry which is preliminary data.</text>
</comment>
<keyword evidence="3" id="KW-1185">Reference proteome</keyword>
<dbReference type="Proteomes" id="UP001265700">
    <property type="component" value="Unassembled WGS sequence"/>
</dbReference>
<sequence>MSLTVPLTSDLAVSWRCLPFDALHARTLYRLLQLRTEVFVMEQQCLFQDMDGADAQCMHLLGEQTLAGPSPQLLAYARLAPAGLKYPEASIGRVVSASAARGTGIGHVLMREAVRALHGLWGVQPIRIGAQAHLQPFYRQHGFEPDGPIYVEDGIDHIEMKRL</sequence>
<dbReference type="PROSITE" id="PS51186">
    <property type="entry name" value="GNAT"/>
    <property type="match status" value="1"/>
</dbReference>
<dbReference type="EMBL" id="JAVDWU010000007">
    <property type="protein sequence ID" value="MDR7151468.1"/>
    <property type="molecule type" value="Genomic_DNA"/>
</dbReference>
<reference evidence="2 3" key="1">
    <citation type="submission" date="2023-07" db="EMBL/GenBank/DDBJ databases">
        <title>Sorghum-associated microbial communities from plants grown in Nebraska, USA.</title>
        <authorList>
            <person name="Schachtman D."/>
        </authorList>
    </citation>
    <scope>NUCLEOTIDE SEQUENCE [LARGE SCALE GENOMIC DNA]</scope>
    <source>
        <strain evidence="2 3">4249</strain>
    </source>
</reference>
<protein>
    <submittedName>
        <fullName evidence="2">ElaA protein</fullName>
    </submittedName>
</protein>
<dbReference type="InterPro" id="IPR000182">
    <property type="entry name" value="GNAT_dom"/>
</dbReference>
<gene>
    <name evidence="2" type="ORF">J2W49_003444</name>
</gene>
<dbReference type="SUPFAM" id="SSF55729">
    <property type="entry name" value="Acyl-CoA N-acyltransferases (Nat)"/>
    <property type="match status" value="1"/>
</dbReference>
<accession>A0ABU1WQ99</accession>
<dbReference type="RefSeq" id="WP_310318901.1">
    <property type="nucleotide sequence ID" value="NZ_JAVDWU010000007.1"/>
</dbReference>
<evidence type="ECO:0000313" key="3">
    <source>
        <dbReference type="Proteomes" id="UP001265700"/>
    </source>
</evidence>
<proteinExistence type="predicted"/>
<organism evidence="2 3">
    <name type="scientific">Hydrogenophaga palleronii</name>
    <dbReference type="NCBI Taxonomy" id="65655"/>
    <lineage>
        <taxon>Bacteria</taxon>
        <taxon>Pseudomonadati</taxon>
        <taxon>Pseudomonadota</taxon>
        <taxon>Betaproteobacteria</taxon>
        <taxon>Burkholderiales</taxon>
        <taxon>Comamonadaceae</taxon>
        <taxon>Hydrogenophaga</taxon>
    </lineage>
</organism>